<comment type="subcellular location">
    <subcellularLocation>
        <location evidence="1">Membrane</location>
    </subcellularLocation>
</comment>
<evidence type="ECO:0000256" key="4">
    <source>
        <dbReference type="ARBA" id="ARBA00038306"/>
    </source>
</evidence>
<gene>
    <name evidence="6" type="ORF">DXH95_04200</name>
</gene>
<protein>
    <submittedName>
        <fullName evidence="6">Porin family protein</fullName>
    </submittedName>
</protein>
<reference evidence="7" key="1">
    <citation type="submission" date="2018-08" db="EMBL/GenBank/DDBJ databases">
        <authorList>
            <person name="Kim S.-J."/>
            <person name="Jung G.-Y."/>
        </authorList>
    </citation>
    <scope>NUCLEOTIDE SEQUENCE [LARGE SCALE GENOMIC DNA]</scope>
    <source>
        <strain evidence="7">GY_G</strain>
    </source>
</reference>
<keyword evidence="2" id="KW-0732">Signal</keyword>
<evidence type="ECO:0000259" key="5">
    <source>
        <dbReference type="Pfam" id="PF13505"/>
    </source>
</evidence>
<feature type="domain" description="Outer membrane protein beta-barrel" evidence="5">
    <location>
        <begin position="39"/>
        <end position="283"/>
    </location>
</feature>
<evidence type="ECO:0000256" key="2">
    <source>
        <dbReference type="ARBA" id="ARBA00022729"/>
    </source>
</evidence>
<dbReference type="AlphaFoldDB" id="A0A371BGH4"/>
<dbReference type="OrthoDB" id="8222426at2"/>
<organism evidence="6 7">
    <name type="scientific">Sphingorhabdus pulchriflava</name>
    <dbReference type="NCBI Taxonomy" id="2292257"/>
    <lineage>
        <taxon>Bacteria</taxon>
        <taxon>Pseudomonadati</taxon>
        <taxon>Pseudomonadota</taxon>
        <taxon>Alphaproteobacteria</taxon>
        <taxon>Sphingomonadales</taxon>
        <taxon>Sphingomonadaceae</taxon>
        <taxon>Sphingorhabdus</taxon>
    </lineage>
</organism>
<dbReference type="Gene3D" id="2.40.160.20">
    <property type="match status" value="1"/>
</dbReference>
<dbReference type="GO" id="GO:0016020">
    <property type="term" value="C:membrane"/>
    <property type="evidence" value="ECO:0007669"/>
    <property type="project" value="UniProtKB-SubCell"/>
</dbReference>
<evidence type="ECO:0000256" key="1">
    <source>
        <dbReference type="ARBA" id="ARBA00004370"/>
    </source>
</evidence>
<evidence type="ECO:0000256" key="3">
    <source>
        <dbReference type="ARBA" id="ARBA00023136"/>
    </source>
</evidence>
<evidence type="ECO:0000313" key="7">
    <source>
        <dbReference type="Proteomes" id="UP000263833"/>
    </source>
</evidence>
<dbReference type="InterPro" id="IPR027385">
    <property type="entry name" value="Beta-barrel_OMP"/>
</dbReference>
<dbReference type="PANTHER" id="PTHR34001">
    <property type="entry name" value="BLL7405 PROTEIN"/>
    <property type="match status" value="1"/>
</dbReference>
<comment type="caution">
    <text evidence="6">The sequence shown here is derived from an EMBL/GenBank/DDBJ whole genome shotgun (WGS) entry which is preliminary data.</text>
</comment>
<keyword evidence="7" id="KW-1185">Reference proteome</keyword>
<proteinExistence type="inferred from homology"/>
<dbReference type="EMBL" id="QRGP01000001">
    <property type="protein sequence ID" value="RDV06628.1"/>
    <property type="molecule type" value="Genomic_DNA"/>
</dbReference>
<name>A0A371BGH4_9SPHN</name>
<dbReference type="InterPro" id="IPR051692">
    <property type="entry name" value="OMP-like"/>
</dbReference>
<dbReference type="Pfam" id="PF13505">
    <property type="entry name" value="OMP_b-brl"/>
    <property type="match status" value="1"/>
</dbReference>
<keyword evidence="3" id="KW-0472">Membrane</keyword>
<comment type="similarity">
    <text evidence="4">Belongs to the Omp25/RopB family.</text>
</comment>
<dbReference type="InterPro" id="IPR011250">
    <property type="entry name" value="OMP/PagP_B-barrel"/>
</dbReference>
<accession>A0A371BGH4</accession>
<dbReference type="Proteomes" id="UP000263833">
    <property type="component" value="Unassembled WGS sequence"/>
</dbReference>
<dbReference type="PANTHER" id="PTHR34001:SF3">
    <property type="entry name" value="BLL7405 PROTEIN"/>
    <property type="match status" value="1"/>
</dbReference>
<evidence type="ECO:0000313" key="6">
    <source>
        <dbReference type="EMBL" id="RDV06628.1"/>
    </source>
</evidence>
<sequence>MIARLHSPAVAFMGRTNLFPRNRNQLKELTMKKLSLISASAIAMIANPAFAQDADWTGPYVGVQAGYGTGSSDTDVALSGAWTTESQGLRDYVTSTFADGRKPEGFNFGGQLGYNYQTADNFVLGAEADFTILNADDSRSTGLVPTTPFPTLSYNFGNGVDAKHMFSLRARAGIAMDKTLIYASGGWAWTKAEFAATMASNGGYNKAGGTKKTLDGFIIGGGVEHKFSDAVSARLDYAYTDQGGTSYVTGYLPGSTFVTPAYTETLRQDLDMHLIRVGLNFHF</sequence>
<dbReference type="SUPFAM" id="SSF56925">
    <property type="entry name" value="OMPA-like"/>
    <property type="match status" value="1"/>
</dbReference>